<accession>A0A328JSD9</accession>
<dbReference type="Proteomes" id="UP000249123">
    <property type="component" value="Unassembled WGS sequence"/>
</dbReference>
<dbReference type="RefSeq" id="WP_034824031.1">
    <property type="nucleotide sequence ID" value="NZ_AWFA01000003.1"/>
</dbReference>
<reference evidence="1 2" key="1">
    <citation type="submission" date="2013-04" db="EMBL/GenBank/DDBJ databases">
        <title>Hyphomonas sp. T24B3 Genome Sequencing.</title>
        <authorList>
            <person name="Lai Q."/>
            <person name="Shao Z."/>
        </authorList>
    </citation>
    <scope>NUCLEOTIDE SEQUENCE [LARGE SCALE GENOMIC DNA]</scope>
    <source>
        <strain evidence="1 2">T24B3</strain>
    </source>
</reference>
<dbReference type="eggNOG" id="ENOG5031B8H">
    <property type="taxonomic scope" value="Bacteria"/>
</dbReference>
<name>A0A062U9B6_9PROT</name>
<dbReference type="OrthoDB" id="7618274at2"/>
<dbReference type="AlphaFoldDB" id="A0A062U9B6"/>
<comment type="caution">
    <text evidence="1">The sequence shown here is derived from an EMBL/GenBank/DDBJ whole genome shotgun (WGS) entry which is preliminary data.</text>
</comment>
<gene>
    <name evidence="1" type="ORF">HY3_03115</name>
</gene>
<organism evidence="1 2">
    <name type="scientific">Hyphomonas pacifica</name>
    <dbReference type="NCBI Taxonomy" id="1280941"/>
    <lineage>
        <taxon>Bacteria</taxon>
        <taxon>Pseudomonadati</taxon>
        <taxon>Pseudomonadota</taxon>
        <taxon>Alphaproteobacteria</taxon>
        <taxon>Hyphomonadales</taxon>
        <taxon>Hyphomonadaceae</taxon>
        <taxon>Hyphomonas</taxon>
    </lineage>
</organism>
<accession>A0A062U9B6</accession>
<proteinExistence type="predicted"/>
<keyword evidence="2" id="KW-1185">Reference proteome</keyword>
<evidence type="ECO:0000313" key="2">
    <source>
        <dbReference type="Proteomes" id="UP000249123"/>
    </source>
</evidence>
<evidence type="ECO:0000313" key="1">
    <source>
        <dbReference type="EMBL" id="RAN32330.1"/>
    </source>
</evidence>
<dbReference type="STRING" id="1280941.HY2_07280"/>
<protein>
    <submittedName>
        <fullName evidence="1">Uncharacterized protein</fullName>
    </submittedName>
</protein>
<dbReference type="EMBL" id="AWFB01000034">
    <property type="protein sequence ID" value="RAN32330.1"/>
    <property type="molecule type" value="Genomic_DNA"/>
</dbReference>
<sequence length="182" mass="19443">MPASSPRKKKSLWSQTGPTPRLLFGAFVIATIGLLGLTPKEFFGLSIAWPYAALWGAVGWGRVGLSVRPMLLLIVFGLIQDVTFHAPLGCFVIVNLVCYGASAMIADMFDVMNEPLIAILSPVLLFSGAFLVLWLIASTLEDHPVRAVPLMASLLTTGIIYAVSQKIFDLGRAPGEGVGQAT</sequence>